<reference evidence="15" key="1">
    <citation type="journal article" date="2015" name="Nature">
        <title>Complex archaea that bridge the gap between prokaryotes and eukaryotes.</title>
        <authorList>
            <person name="Spang A."/>
            <person name="Saw J.H."/>
            <person name="Jorgensen S.L."/>
            <person name="Zaremba-Niedzwiedzka K."/>
            <person name="Martijn J."/>
            <person name="Lind A.E."/>
            <person name="van Eijk R."/>
            <person name="Schleper C."/>
            <person name="Guy L."/>
            <person name="Ettema T.J."/>
        </authorList>
    </citation>
    <scope>NUCLEOTIDE SEQUENCE</scope>
</reference>
<dbReference type="Gene3D" id="1.10.8.280">
    <property type="entry name" value="ABC transporter ATPase domain-like"/>
    <property type="match status" value="1"/>
</dbReference>
<dbReference type="PROSITE" id="PS00211">
    <property type="entry name" value="ABC_TRANSPORTER_1"/>
    <property type="match status" value="1"/>
</dbReference>
<keyword evidence="4" id="KW-0677">Repeat</keyword>
<keyword evidence="11" id="KW-0267">Excision nuclease</keyword>
<dbReference type="PROSITE" id="PS50893">
    <property type="entry name" value="ABC_TRANSPORTER_2"/>
    <property type="match status" value="1"/>
</dbReference>
<keyword evidence="12" id="KW-0238">DNA-binding</keyword>
<sequence length="833" mass="93787">MNNIKINNAHLHNLKNIDIAIPKNKLVTATGISGSGKITLFFDIIFQEGRKRYLESLGMINSISDDNHFDEINGIGPTIAIKQKIIRQNNPRSVVGTRIGALNYLHLLFSYEGKKKCTNCGELIDFNSAQIAHNEVKYGNQDLDPDYICENCGNADEKRLESPFFSFNSYQGMCLTCKGRGRISDLKWDTIIPDKSTTVQQVLKNAELSTLKTFQRKIKECQRYHNFSANSPFSELPTEIQNIFLYGIYPDKPEKSNLNIVNVLKRRHLMLQKGTDLVLIKKCPECDGFRIGEDTRKILINQKHIGQIGFMTISELNEYLNDCKKIKFTSIGLNMLEKIQEKVDNLVNIGLSYLTLYRELPSLSAGEKQRLSLMKHLDSKINSVTYIFDEPTMGLHEIEKNNIFNKIEKIKNLGNSVFLIEHDKNFIKKSDEIIDFGPFAGINGGKIVYQGNYEGLLKTPNSITGKYLTGALKLPTKSIEEYIKITETTPKLKILNATKHNLKNIDVDIPLNAITGICGVSGSGKSSLISDTLVPLLKKYFNTKKSRKEIKKTTKSNENVEKWEKLTSLDGAHKLDGFLEVYQEPIGRHHNSNILTYTKIWEKIRKIFANQPDAIKKGYKMGYFSFNSKGACPECRGAGFKRLWLGRLYVYNKCPKCKGKKFKDEILDIRYKGKNIVNILDLSISQAAEFFKDVKTISNMFSILERIGMGYLTLGQPTSSLSGGESQRVKIAKELGRNKKGHILYILDEPTSGLSLYDAGKLLSLLQDLINDGNSIIIIEHDLDVLSYCDWIIELGPGGGPKGGQIIAMGAPIDISNNESSIIAPFLKIQETN</sequence>
<name>A0A0F9R611_9ZZZZ</name>
<dbReference type="GO" id="GO:0006281">
    <property type="term" value="P:DNA repair"/>
    <property type="evidence" value="ECO:0007669"/>
    <property type="project" value="UniProtKB-KW"/>
</dbReference>
<evidence type="ECO:0000256" key="2">
    <source>
        <dbReference type="ARBA" id="ARBA00022490"/>
    </source>
</evidence>
<protein>
    <recommendedName>
        <fullName evidence="14">ABC transporter domain-containing protein</fullName>
    </recommendedName>
</protein>
<keyword evidence="10" id="KW-0067">ATP-binding</keyword>
<organism evidence="15">
    <name type="scientific">marine sediment metagenome</name>
    <dbReference type="NCBI Taxonomy" id="412755"/>
    <lineage>
        <taxon>unclassified sequences</taxon>
        <taxon>metagenomes</taxon>
        <taxon>ecological metagenomes</taxon>
    </lineage>
</organism>
<dbReference type="Gene3D" id="3.40.50.300">
    <property type="entry name" value="P-loop containing nucleotide triphosphate hydrolases"/>
    <property type="match status" value="2"/>
</dbReference>
<dbReference type="InterPro" id="IPR027417">
    <property type="entry name" value="P-loop_NTPase"/>
</dbReference>
<evidence type="ECO:0000259" key="14">
    <source>
        <dbReference type="PROSITE" id="PS50893"/>
    </source>
</evidence>
<dbReference type="SUPFAM" id="SSF52540">
    <property type="entry name" value="P-loop containing nucleoside triphosphate hydrolases"/>
    <property type="match status" value="2"/>
</dbReference>
<evidence type="ECO:0000256" key="4">
    <source>
        <dbReference type="ARBA" id="ARBA00022737"/>
    </source>
</evidence>
<keyword evidence="3" id="KW-0479">Metal-binding</keyword>
<keyword evidence="2" id="KW-0963">Cytoplasm</keyword>
<evidence type="ECO:0000256" key="13">
    <source>
        <dbReference type="ARBA" id="ARBA00023204"/>
    </source>
</evidence>
<keyword evidence="8" id="KW-0863">Zinc-finger</keyword>
<dbReference type="GO" id="GO:0004518">
    <property type="term" value="F:nuclease activity"/>
    <property type="evidence" value="ECO:0007669"/>
    <property type="project" value="UniProtKB-KW"/>
</dbReference>
<keyword evidence="9" id="KW-0862">Zinc</keyword>
<dbReference type="PANTHER" id="PTHR43152">
    <property type="entry name" value="UVRABC SYSTEM PROTEIN A"/>
    <property type="match status" value="1"/>
</dbReference>
<dbReference type="InterPro" id="IPR017871">
    <property type="entry name" value="ABC_transporter-like_CS"/>
</dbReference>
<keyword evidence="13" id="KW-0234">DNA repair</keyword>
<evidence type="ECO:0000256" key="9">
    <source>
        <dbReference type="ARBA" id="ARBA00022833"/>
    </source>
</evidence>
<dbReference type="GO" id="GO:0016887">
    <property type="term" value="F:ATP hydrolysis activity"/>
    <property type="evidence" value="ECO:0007669"/>
    <property type="project" value="InterPro"/>
</dbReference>
<evidence type="ECO:0000313" key="15">
    <source>
        <dbReference type="EMBL" id="KKN50184.1"/>
    </source>
</evidence>
<evidence type="ECO:0000256" key="3">
    <source>
        <dbReference type="ARBA" id="ARBA00022723"/>
    </source>
</evidence>
<evidence type="ECO:0000256" key="7">
    <source>
        <dbReference type="ARBA" id="ARBA00022769"/>
    </source>
</evidence>
<feature type="domain" description="ABC transporter" evidence="14">
    <location>
        <begin position="483"/>
        <end position="822"/>
    </location>
</feature>
<evidence type="ECO:0000256" key="1">
    <source>
        <dbReference type="ARBA" id="ARBA00004496"/>
    </source>
</evidence>
<dbReference type="GO" id="GO:0005524">
    <property type="term" value="F:ATP binding"/>
    <property type="evidence" value="ECO:0007669"/>
    <property type="project" value="UniProtKB-KW"/>
</dbReference>
<dbReference type="GO" id="GO:0005737">
    <property type="term" value="C:cytoplasm"/>
    <property type="evidence" value="ECO:0007669"/>
    <property type="project" value="UniProtKB-SubCell"/>
</dbReference>
<evidence type="ECO:0000256" key="6">
    <source>
        <dbReference type="ARBA" id="ARBA00022763"/>
    </source>
</evidence>
<gene>
    <name evidence="15" type="ORF">LCGC14_0635300</name>
</gene>
<evidence type="ECO:0000256" key="10">
    <source>
        <dbReference type="ARBA" id="ARBA00022840"/>
    </source>
</evidence>
<keyword evidence="5" id="KW-0547">Nucleotide-binding</keyword>
<proteinExistence type="predicted"/>
<dbReference type="PANTHER" id="PTHR43152:SF3">
    <property type="entry name" value="UVRABC SYSTEM PROTEIN A"/>
    <property type="match status" value="1"/>
</dbReference>
<comment type="subcellular location">
    <subcellularLocation>
        <location evidence="1">Cytoplasm</location>
    </subcellularLocation>
</comment>
<dbReference type="GO" id="GO:0003677">
    <property type="term" value="F:DNA binding"/>
    <property type="evidence" value="ECO:0007669"/>
    <property type="project" value="UniProtKB-KW"/>
</dbReference>
<evidence type="ECO:0000256" key="11">
    <source>
        <dbReference type="ARBA" id="ARBA00022881"/>
    </source>
</evidence>
<dbReference type="InterPro" id="IPR041552">
    <property type="entry name" value="UvrA_DNA-bd"/>
</dbReference>
<dbReference type="Gene3D" id="1.20.1580.10">
    <property type="entry name" value="ABC transporter ATPase like domain"/>
    <property type="match status" value="2"/>
</dbReference>
<dbReference type="InterPro" id="IPR003439">
    <property type="entry name" value="ABC_transporter-like_ATP-bd"/>
</dbReference>
<evidence type="ECO:0000256" key="12">
    <source>
        <dbReference type="ARBA" id="ARBA00023125"/>
    </source>
</evidence>
<dbReference type="AlphaFoldDB" id="A0A0F9R611"/>
<evidence type="ECO:0000256" key="8">
    <source>
        <dbReference type="ARBA" id="ARBA00022771"/>
    </source>
</evidence>
<dbReference type="EMBL" id="LAZR01001129">
    <property type="protein sequence ID" value="KKN50184.1"/>
    <property type="molecule type" value="Genomic_DNA"/>
</dbReference>
<comment type="caution">
    <text evidence="15">The sequence shown here is derived from an EMBL/GenBank/DDBJ whole genome shotgun (WGS) entry which is preliminary data.</text>
</comment>
<evidence type="ECO:0000256" key="5">
    <source>
        <dbReference type="ARBA" id="ARBA00022741"/>
    </source>
</evidence>
<dbReference type="Pfam" id="PF17755">
    <property type="entry name" value="UvrA_DNA-bind"/>
    <property type="match status" value="1"/>
</dbReference>
<keyword evidence="7" id="KW-0228">DNA excision</keyword>
<accession>A0A0F9R611</accession>
<keyword evidence="6" id="KW-0227">DNA damage</keyword>